<feature type="domain" description="Transposase InsH N-terminal" evidence="7">
    <location>
        <begin position="15"/>
        <end position="109"/>
    </location>
</feature>
<evidence type="ECO:0000256" key="5">
    <source>
        <dbReference type="ARBA" id="ARBA00023172"/>
    </source>
</evidence>
<evidence type="ECO:0000256" key="4">
    <source>
        <dbReference type="ARBA" id="ARBA00023125"/>
    </source>
</evidence>
<dbReference type="Proteomes" id="UP000306791">
    <property type="component" value="Unassembled WGS sequence"/>
</dbReference>
<dbReference type="InterPro" id="IPR002559">
    <property type="entry name" value="Transposase_11"/>
</dbReference>
<keyword evidence="5" id="KW-0233">DNA recombination</keyword>
<proteinExistence type="inferred from homology"/>
<evidence type="ECO:0000259" key="6">
    <source>
        <dbReference type="Pfam" id="PF01609"/>
    </source>
</evidence>
<evidence type="ECO:0000313" key="8">
    <source>
        <dbReference type="EMBL" id="TLM72680.1"/>
    </source>
</evidence>
<evidence type="ECO:0000313" key="9">
    <source>
        <dbReference type="Proteomes" id="UP000306791"/>
    </source>
</evidence>
<feature type="domain" description="Transposase IS4-like" evidence="6">
    <location>
        <begin position="136"/>
        <end position="232"/>
    </location>
</feature>
<dbReference type="NCBIfam" id="NF033581">
    <property type="entry name" value="transpos_IS5_4"/>
    <property type="match status" value="1"/>
</dbReference>
<evidence type="ECO:0000256" key="1">
    <source>
        <dbReference type="ARBA" id="ARBA00003544"/>
    </source>
</evidence>
<gene>
    <name evidence="8" type="ORF">FDY93_19315</name>
</gene>
<dbReference type="PANTHER" id="PTHR35604:SF2">
    <property type="entry name" value="TRANSPOSASE INSH FOR INSERTION SEQUENCE ELEMENT IS5A-RELATED"/>
    <property type="match status" value="1"/>
</dbReference>
<dbReference type="RefSeq" id="WP_138237389.1">
    <property type="nucleotide sequence ID" value="NZ_VANI01000055.1"/>
</dbReference>
<keyword evidence="9" id="KW-1185">Reference proteome</keyword>
<evidence type="ECO:0000256" key="2">
    <source>
        <dbReference type="ARBA" id="ARBA00010075"/>
    </source>
</evidence>
<sequence>MSQLTFAEAEFSNKKRQTRREKFLSKMDALIPWKKLENRIRPVYPKIGNGRRPYPLSVMLRIHCMQLFYNLSDPAMEDALYEIESMRRFAGLRLSDSLPDETTILKFRHLLEKHSLGKKLFREIEKHLAEHGLTLREGTIVDATIIAAPSSTKNREGKRDPEMHQTKKGNEWQFGMKMHIGVDDGLGLIHSIETTGANEHDITQTEKLLHGDETRVWGDAGYLGVEKRPEHK</sequence>
<name>A0ABY2UCR3_9GAMM</name>
<feature type="non-terminal residue" evidence="8">
    <location>
        <position position="232"/>
    </location>
</feature>
<comment type="similarity">
    <text evidence="2">Belongs to the transposase 11 family.</text>
</comment>
<dbReference type="EMBL" id="VANI01000055">
    <property type="protein sequence ID" value="TLM72680.1"/>
    <property type="molecule type" value="Genomic_DNA"/>
</dbReference>
<comment type="caution">
    <text evidence="8">The sequence shown here is derived from an EMBL/GenBank/DDBJ whole genome shotgun (WGS) entry which is preliminary data.</text>
</comment>
<dbReference type="InterPro" id="IPR008490">
    <property type="entry name" value="Transposase_InsH_N"/>
</dbReference>
<evidence type="ECO:0000256" key="3">
    <source>
        <dbReference type="ARBA" id="ARBA00022578"/>
    </source>
</evidence>
<dbReference type="Pfam" id="PF05598">
    <property type="entry name" value="DUF772"/>
    <property type="match status" value="1"/>
</dbReference>
<accession>A0ABY2UCR3</accession>
<dbReference type="InterPro" id="IPR047959">
    <property type="entry name" value="Transpos_IS5"/>
</dbReference>
<keyword evidence="3" id="KW-0815">Transposition</keyword>
<dbReference type="PANTHER" id="PTHR35604">
    <property type="entry name" value="TRANSPOSASE INSH FOR INSERTION SEQUENCE ELEMENT IS5A-RELATED"/>
    <property type="match status" value="1"/>
</dbReference>
<reference evidence="8 9" key="1">
    <citation type="submission" date="2019-05" db="EMBL/GenBank/DDBJ databases">
        <title>Microbulbifer harenosus sp. nov., an alginate-degrading bacterium isolated from coastal sand.</title>
        <authorList>
            <person name="Huang H."/>
            <person name="Mo K."/>
            <person name="Bao S."/>
        </authorList>
    </citation>
    <scope>NUCLEOTIDE SEQUENCE [LARGE SCALE GENOMIC DNA]</scope>
    <source>
        <strain evidence="8 9">HB161719</strain>
    </source>
</reference>
<protein>
    <submittedName>
        <fullName evidence="8">IS5 family transposase</fullName>
    </submittedName>
</protein>
<comment type="function">
    <text evidence="1">Involved in the transposition of the insertion sequence IS5.</text>
</comment>
<keyword evidence="4" id="KW-0238">DNA-binding</keyword>
<organism evidence="8 9">
    <name type="scientific">Microbulbifer harenosus</name>
    <dbReference type="NCBI Taxonomy" id="2576840"/>
    <lineage>
        <taxon>Bacteria</taxon>
        <taxon>Pseudomonadati</taxon>
        <taxon>Pseudomonadota</taxon>
        <taxon>Gammaproteobacteria</taxon>
        <taxon>Cellvibrionales</taxon>
        <taxon>Microbulbiferaceae</taxon>
        <taxon>Microbulbifer</taxon>
    </lineage>
</organism>
<evidence type="ECO:0000259" key="7">
    <source>
        <dbReference type="Pfam" id="PF05598"/>
    </source>
</evidence>
<dbReference type="Pfam" id="PF01609">
    <property type="entry name" value="DDE_Tnp_1"/>
    <property type="match status" value="1"/>
</dbReference>